<evidence type="ECO:0000256" key="3">
    <source>
        <dbReference type="ARBA" id="ARBA00022729"/>
    </source>
</evidence>
<feature type="transmembrane region" description="Helical" evidence="6">
    <location>
        <begin position="512"/>
        <end position="529"/>
    </location>
</feature>
<keyword evidence="6" id="KW-0812">Transmembrane</keyword>
<evidence type="ECO:0000256" key="4">
    <source>
        <dbReference type="ARBA" id="ARBA00023088"/>
    </source>
</evidence>
<sequence length="536" mass="54507">MTPSPTANAAPVVEPRGLTITSPNVNNDEGTVYIHGSPRTLTLTGTAPTGSVISLYDGYDYDGESDHGTRLASVTTTSTTFTLSYTFAADAPYDQFLEVGGVHGKTVFDSSYFDAVFDAPTSATPTLDTPASGTAYEKGLLPFGLSLFAKPVDFTGTGTPGDEIELTVAASSTSDDESGFGGGLQTDEIVVADDGTWSGSAWLTYGDVSVTASQVQLGGTDSDREITVASASTNPIELTTTIPAGTVLPPTITKPAYPTDEGFQSVGGGVVASSTTPAAGVSSTAVEPKAALRLFAGTGSAASDSTAIASTNPVARAEARVDRLRAAFTSKSKARVSPRDEVSVSGGDDGDGAIADDGSLKVTGTATKDAPGYLTTTVAGTGTPGDDIVLSLQSPKDAEAFFTKLYPKLFAAVSAASEDEVFPVLSDDPGTVPSLLPADDHSIRVGADGKWTTTVTLKPGSYLFTDFAVSPSGTYSVAADLLPVTLVGKPYIATASDPAQLAFTGSNSGPEIALALAALATGGALLVAARRRRRAE</sequence>
<keyword evidence="1" id="KW-0134">Cell wall</keyword>
<evidence type="ECO:0000256" key="1">
    <source>
        <dbReference type="ARBA" id="ARBA00022512"/>
    </source>
</evidence>
<feature type="region of interest" description="Disordered" evidence="5">
    <location>
        <begin position="335"/>
        <end position="359"/>
    </location>
</feature>
<keyword evidence="2" id="KW-0964">Secreted</keyword>
<keyword evidence="3" id="KW-0732">Signal</keyword>
<keyword evidence="6" id="KW-0472">Membrane</keyword>
<gene>
    <name evidence="8" type="ORF">GCM10022256_24360</name>
</gene>
<evidence type="ECO:0000256" key="6">
    <source>
        <dbReference type="SAM" id="Phobius"/>
    </source>
</evidence>
<reference evidence="9" key="1">
    <citation type="journal article" date="2019" name="Int. J. Syst. Evol. Microbiol.">
        <title>The Global Catalogue of Microorganisms (GCM) 10K type strain sequencing project: providing services to taxonomists for standard genome sequencing and annotation.</title>
        <authorList>
            <consortium name="The Broad Institute Genomics Platform"/>
            <consortium name="The Broad Institute Genome Sequencing Center for Infectious Disease"/>
            <person name="Wu L."/>
            <person name="Ma J."/>
        </authorList>
    </citation>
    <scope>NUCLEOTIDE SEQUENCE [LARGE SCALE GENOMIC DNA]</scope>
    <source>
        <strain evidence="9">JCM 17442</strain>
    </source>
</reference>
<dbReference type="Proteomes" id="UP001501594">
    <property type="component" value="Unassembled WGS sequence"/>
</dbReference>
<evidence type="ECO:0000256" key="5">
    <source>
        <dbReference type="SAM" id="MobiDB-lite"/>
    </source>
</evidence>
<organism evidence="8 9">
    <name type="scientific">Frondihabitans peucedani</name>
    <dbReference type="NCBI Taxonomy" id="598626"/>
    <lineage>
        <taxon>Bacteria</taxon>
        <taxon>Bacillati</taxon>
        <taxon>Actinomycetota</taxon>
        <taxon>Actinomycetes</taxon>
        <taxon>Micrococcales</taxon>
        <taxon>Microbacteriaceae</taxon>
        <taxon>Frondihabitans</taxon>
    </lineage>
</organism>
<keyword evidence="9" id="KW-1185">Reference proteome</keyword>
<evidence type="ECO:0000256" key="2">
    <source>
        <dbReference type="ARBA" id="ARBA00022525"/>
    </source>
</evidence>
<feature type="domain" description="Gram-positive cocci surface proteins LPxTG" evidence="7">
    <location>
        <begin position="501"/>
        <end position="536"/>
    </location>
</feature>
<dbReference type="InterPro" id="IPR019931">
    <property type="entry name" value="LPXTG_anchor"/>
</dbReference>
<protein>
    <recommendedName>
        <fullName evidence="7">Gram-positive cocci surface proteins LPxTG domain-containing protein</fullName>
    </recommendedName>
</protein>
<name>A0ABP8E3M1_9MICO</name>
<evidence type="ECO:0000259" key="7">
    <source>
        <dbReference type="PROSITE" id="PS50847"/>
    </source>
</evidence>
<comment type="caution">
    <text evidence="8">The sequence shown here is derived from an EMBL/GenBank/DDBJ whole genome shotgun (WGS) entry which is preliminary data.</text>
</comment>
<accession>A0ABP8E3M1</accession>
<keyword evidence="4" id="KW-0572">Peptidoglycan-anchor</keyword>
<dbReference type="PROSITE" id="PS50847">
    <property type="entry name" value="GRAM_POS_ANCHORING"/>
    <property type="match status" value="1"/>
</dbReference>
<keyword evidence="6" id="KW-1133">Transmembrane helix</keyword>
<evidence type="ECO:0000313" key="9">
    <source>
        <dbReference type="Proteomes" id="UP001501594"/>
    </source>
</evidence>
<proteinExistence type="predicted"/>
<evidence type="ECO:0000313" key="8">
    <source>
        <dbReference type="EMBL" id="GAA4266824.1"/>
    </source>
</evidence>
<dbReference type="EMBL" id="BAABAU010000003">
    <property type="protein sequence ID" value="GAA4266824.1"/>
    <property type="molecule type" value="Genomic_DNA"/>
</dbReference>